<dbReference type="PANTHER" id="PTHR24960">
    <property type="entry name" value="PHOTOSYSTEM I IRON-SULFUR CENTER-RELATED"/>
    <property type="match status" value="1"/>
</dbReference>
<evidence type="ECO:0000256" key="1">
    <source>
        <dbReference type="ARBA" id="ARBA00022485"/>
    </source>
</evidence>
<dbReference type="InterPro" id="IPR017896">
    <property type="entry name" value="4Fe4S_Fe-S-bd"/>
</dbReference>
<keyword evidence="1 6" id="KW-0004">4Fe-4S</keyword>
<keyword evidence="3 6" id="KW-0677">Repeat</keyword>
<dbReference type="Proteomes" id="UP000256561">
    <property type="component" value="Unassembled WGS sequence"/>
</dbReference>
<feature type="binding site" evidence="6">
    <location>
        <position position="80"/>
    </location>
    <ligand>
        <name>[4Fe-4S] cluster</name>
        <dbReference type="ChEBI" id="CHEBI:49883"/>
        <label>2</label>
    </ligand>
</feature>
<dbReference type="OrthoDB" id="9808559at2"/>
<dbReference type="Gene3D" id="3.30.70.20">
    <property type="match status" value="2"/>
</dbReference>
<comment type="similarity">
    <text evidence="6">Belongs to the NapF family.</text>
</comment>
<dbReference type="CDD" id="cd10564">
    <property type="entry name" value="NapF_like"/>
    <property type="match status" value="1"/>
</dbReference>
<feature type="binding site" evidence="6">
    <location>
        <position position="38"/>
    </location>
    <ligand>
        <name>[4Fe-4S] cluster</name>
        <dbReference type="ChEBI" id="CHEBI:49883"/>
        <label>1</label>
    </ligand>
</feature>
<feature type="binding site" evidence="6">
    <location>
        <position position="44"/>
    </location>
    <ligand>
        <name>[4Fe-4S] cluster</name>
        <dbReference type="ChEBI" id="CHEBI:49883"/>
        <label>1</label>
    </ligand>
</feature>
<feature type="domain" description="4Fe-4S ferredoxin-type" evidence="7">
    <location>
        <begin position="59"/>
        <end position="90"/>
    </location>
</feature>
<evidence type="ECO:0000256" key="3">
    <source>
        <dbReference type="ARBA" id="ARBA00022737"/>
    </source>
</evidence>
<feature type="binding site" evidence="6">
    <location>
        <position position="141"/>
    </location>
    <ligand>
        <name>[4Fe-4S] cluster</name>
        <dbReference type="ChEBI" id="CHEBI:49883"/>
        <label>3</label>
    </ligand>
</feature>
<dbReference type="PROSITE" id="PS51379">
    <property type="entry name" value="4FE4S_FER_2"/>
    <property type="match status" value="3"/>
</dbReference>
<name>A0A3D8M4N4_9ALTE</name>
<comment type="cofactor">
    <cofactor evidence="6">
        <name>[4Fe-4S] cluster</name>
        <dbReference type="ChEBI" id="CHEBI:49883"/>
    </cofactor>
</comment>
<gene>
    <name evidence="6 8" type="primary">napF</name>
    <name evidence="8" type="ORF">DXV75_13870</name>
</gene>
<evidence type="ECO:0000256" key="4">
    <source>
        <dbReference type="ARBA" id="ARBA00023004"/>
    </source>
</evidence>
<feature type="domain" description="4Fe-4S ferredoxin-type" evidence="7">
    <location>
        <begin position="29"/>
        <end position="58"/>
    </location>
</feature>
<feature type="binding site" evidence="6">
    <location>
        <position position="151"/>
    </location>
    <ligand>
        <name>[4Fe-4S] cluster</name>
        <dbReference type="ChEBI" id="CHEBI:49883"/>
        <label>3</label>
    </ligand>
</feature>
<dbReference type="SUPFAM" id="SSF54862">
    <property type="entry name" value="4Fe-4S ferredoxins"/>
    <property type="match status" value="1"/>
</dbReference>
<evidence type="ECO:0000313" key="9">
    <source>
        <dbReference type="Proteomes" id="UP000256561"/>
    </source>
</evidence>
<organism evidence="8 9">
    <name type="scientific">Alteromonas aestuariivivens</name>
    <dbReference type="NCBI Taxonomy" id="1938339"/>
    <lineage>
        <taxon>Bacteria</taxon>
        <taxon>Pseudomonadati</taxon>
        <taxon>Pseudomonadota</taxon>
        <taxon>Gammaproteobacteria</taxon>
        <taxon>Alteromonadales</taxon>
        <taxon>Alteromonadaceae</taxon>
        <taxon>Alteromonas/Salinimonas group</taxon>
        <taxon>Alteromonas</taxon>
    </lineage>
</organism>
<comment type="function">
    <text evidence="6">Could be involved in the maturation of NapA, the catalytic subunit of the periplasmic nitrate reductase, before its export into the periplasm.</text>
</comment>
<protein>
    <recommendedName>
        <fullName evidence="6">Ferredoxin-type protein NapF</fullName>
    </recommendedName>
</protein>
<evidence type="ECO:0000256" key="2">
    <source>
        <dbReference type="ARBA" id="ARBA00022723"/>
    </source>
</evidence>
<dbReference type="PROSITE" id="PS00198">
    <property type="entry name" value="4FE4S_FER_1"/>
    <property type="match status" value="1"/>
</dbReference>
<dbReference type="GO" id="GO:0005737">
    <property type="term" value="C:cytoplasm"/>
    <property type="evidence" value="ECO:0007669"/>
    <property type="project" value="UniProtKB-SubCell"/>
</dbReference>
<feature type="binding site" evidence="6">
    <location>
        <position position="147"/>
    </location>
    <ligand>
        <name>[4Fe-4S] cluster</name>
        <dbReference type="ChEBI" id="CHEBI:49883"/>
        <label>3</label>
    </ligand>
</feature>
<evidence type="ECO:0000313" key="8">
    <source>
        <dbReference type="EMBL" id="RDV24505.1"/>
    </source>
</evidence>
<feature type="domain" description="4Fe-4S ferredoxin-type" evidence="7">
    <location>
        <begin position="132"/>
        <end position="161"/>
    </location>
</feature>
<reference evidence="9" key="1">
    <citation type="submission" date="2018-08" db="EMBL/GenBank/DDBJ databases">
        <authorList>
            <person name="Zhang J."/>
            <person name="Du Z.-J."/>
        </authorList>
    </citation>
    <scope>NUCLEOTIDE SEQUENCE [LARGE SCALE GENOMIC DNA]</scope>
    <source>
        <strain evidence="9">KCTC 52655</strain>
    </source>
</reference>
<feature type="binding site" evidence="6">
    <location>
        <position position="76"/>
    </location>
    <ligand>
        <name>[4Fe-4S] cluster</name>
        <dbReference type="ChEBI" id="CHEBI:49883"/>
        <label>2</label>
    </ligand>
</feature>
<proteinExistence type="inferred from homology"/>
<dbReference type="HAMAP" id="MF_02201">
    <property type="entry name" value="NapF"/>
    <property type="match status" value="1"/>
</dbReference>
<dbReference type="Pfam" id="PF12838">
    <property type="entry name" value="Fer4_7"/>
    <property type="match status" value="2"/>
</dbReference>
<dbReference type="AlphaFoldDB" id="A0A3D8M4N4"/>
<dbReference type="RefSeq" id="WP_115594027.1">
    <property type="nucleotide sequence ID" value="NZ_QRHA01000010.1"/>
</dbReference>
<dbReference type="GO" id="GO:0046872">
    <property type="term" value="F:metal ion binding"/>
    <property type="evidence" value="ECO:0007669"/>
    <property type="project" value="UniProtKB-KW"/>
</dbReference>
<feature type="binding site" evidence="6">
    <location>
        <position position="48"/>
    </location>
    <ligand>
        <name>[4Fe-4S] cluster</name>
        <dbReference type="ChEBI" id="CHEBI:49883"/>
        <label>1</label>
    </ligand>
</feature>
<sequence length="166" mass="18110">MATNFQRRSFLTLGRTRNVNTAPRLPWLRAPETFTDQCTQCQACAEHCPQNIIVRGDGGFPGVNFSIGECTFCYECASHCPEGLFNERSESPWSLNLEISQACLAEQRIVCQSCRDACEPNAIRFPLTSGVPRPEVDTSTCTGCGACISDCPADAISLTTGEAVYE</sequence>
<evidence type="ECO:0000256" key="6">
    <source>
        <dbReference type="HAMAP-Rule" id="MF_02201"/>
    </source>
</evidence>
<dbReference type="NCBIfam" id="TIGR00402">
    <property type="entry name" value="napF"/>
    <property type="match status" value="1"/>
</dbReference>
<feature type="binding site" evidence="6">
    <location>
        <position position="70"/>
    </location>
    <ligand>
        <name>[4Fe-4S] cluster</name>
        <dbReference type="ChEBI" id="CHEBI:49883"/>
        <label>2</label>
    </ligand>
</feature>
<comment type="subunit">
    <text evidence="6">Interacts with the cytoplasmic NapA precursor.</text>
</comment>
<dbReference type="InterPro" id="IPR050157">
    <property type="entry name" value="PSI_iron-sulfur_center"/>
</dbReference>
<keyword evidence="5 6" id="KW-0411">Iron-sulfur</keyword>
<feature type="binding site" evidence="6">
    <location>
        <position position="41"/>
    </location>
    <ligand>
        <name>[4Fe-4S] cluster</name>
        <dbReference type="ChEBI" id="CHEBI:49883"/>
        <label>1</label>
    </ligand>
</feature>
<dbReference type="EMBL" id="QRHA01000010">
    <property type="protein sequence ID" value="RDV24505.1"/>
    <property type="molecule type" value="Genomic_DNA"/>
</dbReference>
<feature type="binding site" evidence="6">
    <location>
        <position position="73"/>
    </location>
    <ligand>
        <name>[4Fe-4S] cluster</name>
        <dbReference type="ChEBI" id="CHEBI:49883"/>
        <label>2</label>
    </ligand>
</feature>
<evidence type="ECO:0000259" key="7">
    <source>
        <dbReference type="PROSITE" id="PS51379"/>
    </source>
</evidence>
<keyword evidence="9" id="KW-1185">Reference proteome</keyword>
<dbReference type="GO" id="GO:0051539">
    <property type="term" value="F:4 iron, 4 sulfur cluster binding"/>
    <property type="evidence" value="ECO:0007669"/>
    <property type="project" value="UniProtKB-UniRule"/>
</dbReference>
<keyword evidence="4 6" id="KW-0408">Iron</keyword>
<dbReference type="InterPro" id="IPR004496">
    <property type="entry name" value="NapF"/>
</dbReference>
<comment type="caution">
    <text evidence="8">The sequence shown here is derived from an EMBL/GenBank/DDBJ whole genome shotgun (WGS) entry which is preliminary data.</text>
</comment>
<dbReference type="InterPro" id="IPR017900">
    <property type="entry name" value="4Fe4S_Fe_S_CS"/>
</dbReference>
<feature type="binding site" evidence="6">
    <location>
        <position position="144"/>
    </location>
    <ligand>
        <name>[4Fe-4S] cluster</name>
        <dbReference type="ChEBI" id="CHEBI:49883"/>
        <label>3</label>
    </ligand>
</feature>
<comment type="subcellular location">
    <subcellularLocation>
        <location evidence="6">Cytoplasm</location>
    </subcellularLocation>
</comment>
<keyword evidence="2 6" id="KW-0479">Metal-binding</keyword>
<keyword evidence="6" id="KW-0963">Cytoplasm</keyword>
<dbReference type="PANTHER" id="PTHR24960:SF79">
    <property type="entry name" value="PHOTOSYSTEM I IRON-SULFUR CENTER"/>
    <property type="match status" value="1"/>
</dbReference>
<accession>A0A3D8M4N4</accession>
<evidence type="ECO:0000256" key="5">
    <source>
        <dbReference type="ARBA" id="ARBA00023014"/>
    </source>
</evidence>